<protein>
    <recommendedName>
        <fullName evidence="5">ZCF37</fullName>
    </recommendedName>
</protein>
<feature type="transmembrane region" description="Helical" evidence="2">
    <location>
        <begin position="160"/>
        <end position="192"/>
    </location>
</feature>
<evidence type="ECO:0000313" key="3">
    <source>
        <dbReference type="EMBL" id="CAH9125372.1"/>
    </source>
</evidence>
<feature type="region of interest" description="Disordered" evidence="1">
    <location>
        <begin position="22"/>
        <end position="47"/>
    </location>
</feature>
<evidence type="ECO:0000256" key="2">
    <source>
        <dbReference type="SAM" id="Phobius"/>
    </source>
</evidence>
<dbReference type="PANTHER" id="PTHR35275">
    <property type="entry name" value="ZCF37"/>
    <property type="match status" value="1"/>
</dbReference>
<evidence type="ECO:0000313" key="4">
    <source>
        <dbReference type="Proteomes" id="UP001152523"/>
    </source>
</evidence>
<proteinExistence type="predicted"/>
<evidence type="ECO:0000256" key="1">
    <source>
        <dbReference type="SAM" id="MobiDB-lite"/>
    </source>
</evidence>
<dbReference type="InterPro" id="IPR045880">
    <property type="entry name" value="ZCF37"/>
</dbReference>
<keyword evidence="2" id="KW-0472">Membrane</keyword>
<name>A0AAV0EQ34_9ASTE</name>
<feature type="compositionally biased region" description="Polar residues" evidence="1">
    <location>
        <begin position="234"/>
        <end position="250"/>
    </location>
</feature>
<organism evidence="3 4">
    <name type="scientific">Cuscuta epithymum</name>
    <dbReference type="NCBI Taxonomy" id="186058"/>
    <lineage>
        <taxon>Eukaryota</taxon>
        <taxon>Viridiplantae</taxon>
        <taxon>Streptophyta</taxon>
        <taxon>Embryophyta</taxon>
        <taxon>Tracheophyta</taxon>
        <taxon>Spermatophyta</taxon>
        <taxon>Magnoliopsida</taxon>
        <taxon>eudicotyledons</taxon>
        <taxon>Gunneridae</taxon>
        <taxon>Pentapetalae</taxon>
        <taxon>asterids</taxon>
        <taxon>lamiids</taxon>
        <taxon>Solanales</taxon>
        <taxon>Convolvulaceae</taxon>
        <taxon>Cuscuteae</taxon>
        <taxon>Cuscuta</taxon>
        <taxon>Cuscuta subgen. Cuscuta</taxon>
    </lineage>
</organism>
<reference evidence="3" key="1">
    <citation type="submission" date="2022-07" db="EMBL/GenBank/DDBJ databases">
        <authorList>
            <person name="Macas J."/>
            <person name="Novak P."/>
            <person name="Neumann P."/>
        </authorList>
    </citation>
    <scope>NUCLEOTIDE SEQUENCE</scope>
</reference>
<comment type="caution">
    <text evidence="3">The sequence shown here is derived from an EMBL/GenBank/DDBJ whole genome shotgun (WGS) entry which is preliminary data.</text>
</comment>
<keyword evidence="2" id="KW-0812">Transmembrane</keyword>
<dbReference type="AlphaFoldDB" id="A0AAV0EQ34"/>
<dbReference type="PANTHER" id="PTHR35275:SF1">
    <property type="entry name" value="OS07G0585900 PROTEIN"/>
    <property type="match status" value="1"/>
</dbReference>
<dbReference type="Proteomes" id="UP001152523">
    <property type="component" value="Unassembled WGS sequence"/>
</dbReference>
<keyword evidence="4" id="KW-1185">Reference proteome</keyword>
<gene>
    <name evidence="3" type="ORF">CEPIT_LOCUS26710</name>
</gene>
<evidence type="ECO:0008006" key="5">
    <source>
        <dbReference type="Google" id="ProtNLM"/>
    </source>
</evidence>
<sequence>MSHMFNPLFICGSSQAHEDLEDEMDCLSPKRSKKGNSNSKNNNPYANRGLDKFSALLAEIQDKKQKIYTQVGADEISIVRFVFSSNSNHVKPIVVKLKGGNTKKENTPARRSGESINNEDEVIKDVEKVKETGCCSKKRKFTKSVSWKKMTLEDWKNPRFYMPLTIILILVFLAVYGRTFAILCTSVGWYAIPAIKEKRERPETVGRRKRKEYARGLSEKNVVVGRGGRPENSEIGSPSSPTSVLRSPSGNHHHRKSF</sequence>
<dbReference type="EMBL" id="CAMAPF010000936">
    <property type="protein sequence ID" value="CAH9125372.1"/>
    <property type="molecule type" value="Genomic_DNA"/>
</dbReference>
<accession>A0AAV0EQ34</accession>
<keyword evidence="2" id="KW-1133">Transmembrane helix</keyword>
<feature type="region of interest" description="Disordered" evidence="1">
    <location>
        <begin position="218"/>
        <end position="258"/>
    </location>
</feature>